<accession>A0A1R3GG42</accession>
<organism evidence="2 3">
    <name type="scientific">Corchorus capsularis</name>
    <name type="common">Jute</name>
    <dbReference type="NCBI Taxonomy" id="210143"/>
    <lineage>
        <taxon>Eukaryota</taxon>
        <taxon>Viridiplantae</taxon>
        <taxon>Streptophyta</taxon>
        <taxon>Embryophyta</taxon>
        <taxon>Tracheophyta</taxon>
        <taxon>Spermatophyta</taxon>
        <taxon>Magnoliopsida</taxon>
        <taxon>eudicotyledons</taxon>
        <taxon>Gunneridae</taxon>
        <taxon>Pentapetalae</taxon>
        <taxon>rosids</taxon>
        <taxon>malvids</taxon>
        <taxon>Malvales</taxon>
        <taxon>Malvaceae</taxon>
        <taxon>Grewioideae</taxon>
        <taxon>Apeibeae</taxon>
        <taxon>Corchorus</taxon>
    </lineage>
</organism>
<proteinExistence type="predicted"/>
<sequence length="33" mass="3708">MGQDQAFEAQQAPESDSSRARPTPTLTRECREN</sequence>
<reference evidence="2 3" key="1">
    <citation type="submission" date="2013-09" db="EMBL/GenBank/DDBJ databases">
        <title>Corchorus capsularis genome sequencing.</title>
        <authorList>
            <person name="Alam M."/>
            <person name="Haque M.S."/>
            <person name="Islam M.S."/>
            <person name="Emdad E.M."/>
            <person name="Islam M.M."/>
            <person name="Ahmed B."/>
            <person name="Halim A."/>
            <person name="Hossen Q.M.M."/>
            <person name="Hossain M.Z."/>
            <person name="Ahmed R."/>
            <person name="Khan M.M."/>
            <person name="Islam R."/>
            <person name="Rashid M.M."/>
            <person name="Khan S.A."/>
            <person name="Rahman M.S."/>
            <person name="Alam M."/>
        </authorList>
    </citation>
    <scope>NUCLEOTIDE SEQUENCE [LARGE SCALE GENOMIC DNA]</scope>
    <source>
        <strain evidence="3">cv. CVL-1</strain>
        <tissue evidence="2">Whole seedling</tissue>
    </source>
</reference>
<name>A0A1R3GG42_COCAP</name>
<keyword evidence="3" id="KW-1185">Reference proteome</keyword>
<comment type="caution">
    <text evidence="2">The sequence shown here is derived from an EMBL/GenBank/DDBJ whole genome shotgun (WGS) entry which is preliminary data.</text>
</comment>
<evidence type="ECO:0000313" key="2">
    <source>
        <dbReference type="EMBL" id="OMO57053.1"/>
    </source>
</evidence>
<dbReference type="Gramene" id="OMO57053">
    <property type="protein sequence ID" value="OMO57053"/>
    <property type="gene ID" value="CCACVL1_26035"/>
</dbReference>
<dbReference type="AlphaFoldDB" id="A0A1R3GG42"/>
<dbReference type="EMBL" id="AWWV01014429">
    <property type="protein sequence ID" value="OMO57053.1"/>
    <property type="molecule type" value="Genomic_DNA"/>
</dbReference>
<gene>
    <name evidence="2" type="ORF">CCACVL1_26035</name>
</gene>
<evidence type="ECO:0000256" key="1">
    <source>
        <dbReference type="SAM" id="MobiDB-lite"/>
    </source>
</evidence>
<dbReference type="Proteomes" id="UP000188268">
    <property type="component" value="Unassembled WGS sequence"/>
</dbReference>
<evidence type="ECO:0000313" key="3">
    <source>
        <dbReference type="Proteomes" id="UP000188268"/>
    </source>
</evidence>
<protein>
    <submittedName>
        <fullName evidence="2">Uncharacterized protein</fullName>
    </submittedName>
</protein>
<feature type="region of interest" description="Disordered" evidence="1">
    <location>
        <begin position="1"/>
        <end position="33"/>
    </location>
</feature>